<gene>
    <name evidence="10" type="primary">secE</name>
    <name evidence="10" type="ORF">R4Y45_02725</name>
</gene>
<organism evidence="10 11">
    <name type="scientific">Holzapfeliella saturejae</name>
    <dbReference type="NCBI Taxonomy" id="3082953"/>
    <lineage>
        <taxon>Bacteria</taxon>
        <taxon>Bacillati</taxon>
        <taxon>Bacillota</taxon>
        <taxon>Bacilli</taxon>
        <taxon>Lactobacillales</taxon>
        <taxon>Lactobacillaceae</taxon>
        <taxon>Holzapfeliella</taxon>
    </lineage>
</organism>
<protein>
    <submittedName>
        <fullName evidence="10">Preprotein translocase subunit SecE</fullName>
    </submittedName>
</protein>
<comment type="subcellular location">
    <subcellularLocation>
        <location evidence="1">Membrane</location>
    </subcellularLocation>
</comment>
<keyword evidence="4 9" id="KW-0812">Transmembrane</keyword>
<keyword evidence="2" id="KW-0813">Transport</keyword>
<dbReference type="NCBIfam" id="TIGR00964">
    <property type="entry name" value="secE_bact"/>
    <property type="match status" value="1"/>
</dbReference>
<evidence type="ECO:0000256" key="7">
    <source>
        <dbReference type="ARBA" id="ARBA00023010"/>
    </source>
</evidence>
<name>A0ABU8SFI4_9LACO</name>
<dbReference type="InterPro" id="IPR038379">
    <property type="entry name" value="SecE_sf"/>
</dbReference>
<evidence type="ECO:0000256" key="8">
    <source>
        <dbReference type="ARBA" id="ARBA00023136"/>
    </source>
</evidence>
<feature type="transmembrane region" description="Helical" evidence="9">
    <location>
        <begin position="27"/>
        <end position="48"/>
    </location>
</feature>
<sequence>MMKFLKSVFAEMKLVSWPTLKENRHDTWVVISTTIMFAVYLGLLDWAFSSLMTSIF</sequence>
<dbReference type="InterPro" id="IPR005807">
    <property type="entry name" value="SecE_bac"/>
</dbReference>
<dbReference type="EMBL" id="JAWMWG010000001">
    <property type="protein sequence ID" value="MEJ6348141.1"/>
    <property type="molecule type" value="Genomic_DNA"/>
</dbReference>
<dbReference type="RefSeq" id="WP_339970244.1">
    <property type="nucleotide sequence ID" value="NZ_JAWMWG010000001.1"/>
</dbReference>
<proteinExistence type="predicted"/>
<comment type="caution">
    <text evidence="10">The sequence shown here is derived from an EMBL/GenBank/DDBJ whole genome shotgun (WGS) entry which is preliminary data.</text>
</comment>
<evidence type="ECO:0000256" key="5">
    <source>
        <dbReference type="ARBA" id="ARBA00022927"/>
    </source>
</evidence>
<keyword evidence="11" id="KW-1185">Reference proteome</keyword>
<dbReference type="Proteomes" id="UP001377804">
    <property type="component" value="Unassembled WGS sequence"/>
</dbReference>
<reference evidence="10 11" key="1">
    <citation type="submission" date="2023-10" db="EMBL/GenBank/DDBJ databases">
        <title>Holzapfeliella saturejae sp. nov. isolated from Satureja montana flowers.</title>
        <authorList>
            <person name="Alcantara C."/>
            <person name="Zuniga M."/>
            <person name="Landete J.M."/>
            <person name="Monedero V."/>
        </authorList>
    </citation>
    <scope>NUCLEOTIDE SEQUENCE [LARGE SCALE GENOMIC DNA]</scope>
    <source>
        <strain evidence="10 11">He02</strain>
    </source>
</reference>
<dbReference type="InterPro" id="IPR001901">
    <property type="entry name" value="Translocase_SecE/Sec61-g"/>
</dbReference>
<evidence type="ECO:0000256" key="1">
    <source>
        <dbReference type="ARBA" id="ARBA00004370"/>
    </source>
</evidence>
<keyword evidence="3" id="KW-1003">Cell membrane</keyword>
<dbReference type="Pfam" id="PF00584">
    <property type="entry name" value="SecE"/>
    <property type="match status" value="1"/>
</dbReference>
<evidence type="ECO:0000256" key="4">
    <source>
        <dbReference type="ARBA" id="ARBA00022692"/>
    </source>
</evidence>
<evidence type="ECO:0000313" key="11">
    <source>
        <dbReference type="Proteomes" id="UP001377804"/>
    </source>
</evidence>
<evidence type="ECO:0000313" key="10">
    <source>
        <dbReference type="EMBL" id="MEJ6348141.1"/>
    </source>
</evidence>
<evidence type="ECO:0000256" key="3">
    <source>
        <dbReference type="ARBA" id="ARBA00022475"/>
    </source>
</evidence>
<evidence type="ECO:0000256" key="9">
    <source>
        <dbReference type="SAM" id="Phobius"/>
    </source>
</evidence>
<dbReference type="PANTHER" id="PTHR33910">
    <property type="entry name" value="PROTEIN TRANSLOCASE SUBUNIT SECE"/>
    <property type="match status" value="1"/>
</dbReference>
<keyword evidence="7" id="KW-0811">Translocation</keyword>
<accession>A0ABU8SFI4</accession>
<evidence type="ECO:0000256" key="6">
    <source>
        <dbReference type="ARBA" id="ARBA00022989"/>
    </source>
</evidence>
<dbReference type="PANTHER" id="PTHR33910:SF1">
    <property type="entry name" value="PROTEIN TRANSLOCASE SUBUNIT SECE"/>
    <property type="match status" value="1"/>
</dbReference>
<evidence type="ECO:0000256" key="2">
    <source>
        <dbReference type="ARBA" id="ARBA00022448"/>
    </source>
</evidence>
<keyword evidence="6 9" id="KW-1133">Transmembrane helix</keyword>
<keyword evidence="5" id="KW-0653">Protein transport</keyword>
<dbReference type="Gene3D" id="1.20.5.1030">
    <property type="entry name" value="Preprotein translocase secy subunit"/>
    <property type="match status" value="1"/>
</dbReference>
<keyword evidence="8 9" id="KW-0472">Membrane</keyword>